<dbReference type="Proteomes" id="UP000298246">
    <property type="component" value="Unassembled WGS sequence"/>
</dbReference>
<dbReference type="AlphaFoldDB" id="A0A4Y8PRD7"/>
<sequence length="143" mass="15319">MLLHSVVSVASLVAIFSATTSAFANPIIYENPKGAGGYSITQTYLNFDNYGFMEGGVPMDCWKISNDSSTSHTLTFSVDTAGASGGFVLYDTTYSGTSTYVFGTSGITPGAHTYTVTLTAGHQYTMYVQPTGSTTYNYHFTWS</sequence>
<comment type="caution">
    <text evidence="2">The sequence shown here is derived from an EMBL/GenBank/DDBJ whole genome shotgun (WGS) entry which is preliminary data.</text>
</comment>
<feature type="signal peptide" evidence="1">
    <location>
        <begin position="1"/>
        <end position="24"/>
    </location>
</feature>
<protein>
    <submittedName>
        <fullName evidence="2">Uncharacterized protein</fullName>
    </submittedName>
</protein>
<accession>A0A4Y8PRD7</accession>
<reference evidence="2 3" key="1">
    <citation type="submission" date="2017-03" db="EMBL/GenBank/DDBJ databases">
        <title>Isolation of Levoglucosan Utilizing Bacteria.</title>
        <authorList>
            <person name="Arya A.S."/>
        </authorList>
    </citation>
    <scope>NUCLEOTIDE SEQUENCE [LARGE SCALE GENOMIC DNA]</scope>
    <source>
        <strain evidence="2 3">MEC069</strain>
    </source>
</reference>
<evidence type="ECO:0000313" key="2">
    <source>
        <dbReference type="EMBL" id="TFE82927.1"/>
    </source>
</evidence>
<keyword evidence="1" id="KW-0732">Signal</keyword>
<dbReference type="EMBL" id="MYFO01000063">
    <property type="protein sequence ID" value="TFE82927.1"/>
    <property type="molecule type" value="Genomic_DNA"/>
</dbReference>
<gene>
    <name evidence="2" type="ORF">B5M42_24210</name>
</gene>
<feature type="chain" id="PRO_5021249159" evidence="1">
    <location>
        <begin position="25"/>
        <end position="143"/>
    </location>
</feature>
<organism evidence="2 3">
    <name type="scientific">Paenibacillus athensensis</name>
    <dbReference type="NCBI Taxonomy" id="1967502"/>
    <lineage>
        <taxon>Bacteria</taxon>
        <taxon>Bacillati</taxon>
        <taxon>Bacillota</taxon>
        <taxon>Bacilli</taxon>
        <taxon>Bacillales</taxon>
        <taxon>Paenibacillaceae</taxon>
        <taxon>Paenibacillus</taxon>
    </lineage>
</organism>
<evidence type="ECO:0000256" key="1">
    <source>
        <dbReference type="SAM" id="SignalP"/>
    </source>
</evidence>
<evidence type="ECO:0000313" key="3">
    <source>
        <dbReference type="Proteomes" id="UP000298246"/>
    </source>
</evidence>
<keyword evidence="3" id="KW-1185">Reference proteome</keyword>
<name>A0A4Y8PRD7_9BACL</name>
<dbReference type="OrthoDB" id="9977185at2"/>
<proteinExistence type="predicted"/>